<dbReference type="PROSITE" id="PS00041">
    <property type="entry name" value="HTH_ARAC_FAMILY_1"/>
    <property type="match status" value="1"/>
</dbReference>
<dbReference type="GO" id="GO:0003700">
    <property type="term" value="F:DNA-binding transcription factor activity"/>
    <property type="evidence" value="ECO:0007669"/>
    <property type="project" value="InterPro"/>
</dbReference>
<dbReference type="InterPro" id="IPR020449">
    <property type="entry name" value="Tscrpt_reg_AraC-type_HTH"/>
</dbReference>
<dbReference type="InterPro" id="IPR018060">
    <property type="entry name" value="HTH_AraC"/>
</dbReference>
<comment type="caution">
    <text evidence="5">The sequence shown here is derived from an EMBL/GenBank/DDBJ whole genome shotgun (WGS) entry which is preliminary data.</text>
</comment>
<dbReference type="EMBL" id="DXBU01000161">
    <property type="protein sequence ID" value="HIZ23544.1"/>
    <property type="molecule type" value="Genomic_DNA"/>
</dbReference>
<name>A0A9D2DV17_9FIRM</name>
<evidence type="ECO:0000256" key="1">
    <source>
        <dbReference type="ARBA" id="ARBA00023015"/>
    </source>
</evidence>
<sequence length="417" mass="47667">MSAPSLYTFIDKDRLHEMLDAFHSCLDIPVQVIDTNGEILESCGETTPFCQIFKKYLPSNESCQQLHIKASRRAIDLGETYIFSCHANLNHIVFPLMKKNTLFGAILAGPFLMDTPDALLISDIAKRYTIPTEALLDMYEESNSIRIFPPAKVTKISRLLYYLCASLISDSRQQFEDNQGKLYQQSKINESIQMYKSFGIQPESSYPYEEEKELITKVKTGNVKEARALLNDLLGYVFFSGNNRLEIVKARSIELCALLSRAAIEGGAPTDSILKINNQYLRTLQEINDIEKLCYKLQEVVEVFTENMFNYIPSKNNEIIRRAISYIAQNYSRNLTLEEVAGHVHLNPTYFSTLFKQSSGSSFKEYLNIVRVEESKRLLANTDYSIIDIAVATGFENQSYFSKVFKKYTGLTPKQYR</sequence>
<dbReference type="InterPro" id="IPR009057">
    <property type="entry name" value="Homeodomain-like_sf"/>
</dbReference>
<keyword evidence="2" id="KW-0238">DNA-binding</keyword>
<evidence type="ECO:0000313" key="5">
    <source>
        <dbReference type="EMBL" id="HIZ23544.1"/>
    </source>
</evidence>
<evidence type="ECO:0000256" key="2">
    <source>
        <dbReference type="ARBA" id="ARBA00023125"/>
    </source>
</evidence>
<dbReference type="Pfam" id="PF10114">
    <property type="entry name" value="PocR"/>
    <property type="match status" value="1"/>
</dbReference>
<keyword evidence="3" id="KW-0804">Transcription</keyword>
<feature type="domain" description="HTH araC/xylS-type" evidence="4">
    <location>
        <begin position="321"/>
        <end position="417"/>
    </location>
</feature>
<reference evidence="5" key="1">
    <citation type="journal article" date="2021" name="PeerJ">
        <title>Extensive microbial diversity within the chicken gut microbiome revealed by metagenomics and culture.</title>
        <authorList>
            <person name="Gilroy R."/>
            <person name="Ravi A."/>
            <person name="Getino M."/>
            <person name="Pursley I."/>
            <person name="Horton D.L."/>
            <person name="Alikhan N.F."/>
            <person name="Baker D."/>
            <person name="Gharbi K."/>
            <person name="Hall N."/>
            <person name="Watson M."/>
            <person name="Adriaenssens E.M."/>
            <person name="Foster-Nyarko E."/>
            <person name="Jarju S."/>
            <person name="Secka A."/>
            <person name="Antonio M."/>
            <person name="Oren A."/>
            <person name="Chaudhuri R.R."/>
            <person name="La Ragione R."/>
            <person name="Hildebrand F."/>
            <person name="Pallen M.J."/>
        </authorList>
    </citation>
    <scope>NUCLEOTIDE SEQUENCE</scope>
    <source>
        <strain evidence="5">14324</strain>
    </source>
</reference>
<keyword evidence="1" id="KW-0805">Transcription regulation</keyword>
<evidence type="ECO:0000313" key="6">
    <source>
        <dbReference type="Proteomes" id="UP000824041"/>
    </source>
</evidence>
<dbReference type="AlphaFoldDB" id="A0A9D2DV17"/>
<dbReference type="SUPFAM" id="SSF46689">
    <property type="entry name" value="Homeodomain-like"/>
    <property type="match status" value="2"/>
</dbReference>
<dbReference type="PRINTS" id="PR00032">
    <property type="entry name" value="HTHARAC"/>
</dbReference>
<evidence type="ECO:0000259" key="4">
    <source>
        <dbReference type="PROSITE" id="PS01124"/>
    </source>
</evidence>
<dbReference type="PANTHER" id="PTHR43280:SF28">
    <property type="entry name" value="HTH-TYPE TRANSCRIPTIONAL ACTIVATOR RHAS"/>
    <property type="match status" value="1"/>
</dbReference>
<accession>A0A9D2DV17</accession>
<protein>
    <submittedName>
        <fullName evidence="5">PocR ligand-binding domain-containing protein</fullName>
    </submittedName>
</protein>
<dbReference type="Pfam" id="PF12833">
    <property type="entry name" value="HTH_18"/>
    <property type="match status" value="1"/>
</dbReference>
<dbReference type="Proteomes" id="UP000824041">
    <property type="component" value="Unassembled WGS sequence"/>
</dbReference>
<dbReference type="SMART" id="SM00342">
    <property type="entry name" value="HTH_ARAC"/>
    <property type="match status" value="1"/>
</dbReference>
<proteinExistence type="predicted"/>
<dbReference type="PANTHER" id="PTHR43280">
    <property type="entry name" value="ARAC-FAMILY TRANSCRIPTIONAL REGULATOR"/>
    <property type="match status" value="1"/>
</dbReference>
<reference evidence="5" key="2">
    <citation type="submission" date="2021-04" db="EMBL/GenBank/DDBJ databases">
        <authorList>
            <person name="Gilroy R."/>
        </authorList>
    </citation>
    <scope>NUCLEOTIDE SEQUENCE</scope>
    <source>
        <strain evidence="5">14324</strain>
    </source>
</reference>
<dbReference type="InterPro" id="IPR018062">
    <property type="entry name" value="HTH_AraC-typ_CS"/>
</dbReference>
<dbReference type="GO" id="GO:0043565">
    <property type="term" value="F:sequence-specific DNA binding"/>
    <property type="evidence" value="ECO:0007669"/>
    <property type="project" value="InterPro"/>
</dbReference>
<dbReference type="InterPro" id="IPR018771">
    <property type="entry name" value="PocR_dom"/>
</dbReference>
<evidence type="ECO:0000256" key="3">
    <source>
        <dbReference type="ARBA" id="ARBA00023163"/>
    </source>
</evidence>
<dbReference type="Gene3D" id="1.10.10.60">
    <property type="entry name" value="Homeodomain-like"/>
    <property type="match status" value="2"/>
</dbReference>
<gene>
    <name evidence="5" type="ORF">IAA21_12245</name>
</gene>
<organism evidence="5 6">
    <name type="scientific">Candidatus Blautia faecigallinarum</name>
    <dbReference type="NCBI Taxonomy" id="2838488"/>
    <lineage>
        <taxon>Bacteria</taxon>
        <taxon>Bacillati</taxon>
        <taxon>Bacillota</taxon>
        <taxon>Clostridia</taxon>
        <taxon>Lachnospirales</taxon>
        <taxon>Lachnospiraceae</taxon>
        <taxon>Blautia</taxon>
    </lineage>
</organism>
<dbReference type="PROSITE" id="PS01124">
    <property type="entry name" value="HTH_ARAC_FAMILY_2"/>
    <property type="match status" value="1"/>
</dbReference>